<reference evidence="1" key="2">
    <citation type="submission" date="2020-09" db="EMBL/GenBank/DDBJ databases">
        <authorList>
            <person name="Sun Q."/>
            <person name="Zhou Y."/>
        </authorList>
    </citation>
    <scope>NUCLEOTIDE SEQUENCE</scope>
    <source>
        <strain evidence="1">CGMCC 1.15367</strain>
    </source>
</reference>
<comment type="caution">
    <text evidence="1">The sequence shown here is derived from an EMBL/GenBank/DDBJ whole genome shotgun (WGS) entry which is preliminary data.</text>
</comment>
<dbReference type="EMBL" id="BMIQ01000004">
    <property type="protein sequence ID" value="GGE06730.1"/>
    <property type="molecule type" value="Genomic_DNA"/>
</dbReference>
<name>A0A916ZNW3_9HYPH</name>
<accession>A0A916ZNW3</accession>
<proteinExistence type="predicted"/>
<organism evidence="1 2">
    <name type="scientific">Aureimonas endophytica</name>
    <dbReference type="NCBI Taxonomy" id="2027858"/>
    <lineage>
        <taxon>Bacteria</taxon>
        <taxon>Pseudomonadati</taxon>
        <taxon>Pseudomonadota</taxon>
        <taxon>Alphaproteobacteria</taxon>
        <taxon>Hyphomicrobiales</taxon>
        <taxon>Aurantimonadaceae</taxon>
        <taxon>Aureimonas</taxon>
    </lineage>
</organism>
<gene>
    <name evidence="1" type="ORF">GCM10011390_27270</name>
</gene>
<sequence>MAAPGRFAFSLATMRLLAGLGNGHTDFFDAELWRLRGAPCGFRARRLAEGWVVTASAHAALPPGTVLETLDGRPLDDVLAEAAPFIAASHARTKSRMLFARPILLPERFHLAFAGGGEAVVTRGVAALETGLEPAGRWLERDKVFLLRLPGFERPEDEAAALRLVRDLPADCALVLDLRGNGGGDTPQALVRALMPRPYRFWREETPMHVALDRAQGGLAARLG</sequence>
<dbReference type="Proteomes" id="UP000644699">
    <property type="component" value="Unassembled WGS sequence"/>
</dbReference>
<evidence type="ECO:0000313" key="2">
    <source>
        <dbReference type="Proteomes" id="UP000644699"/>
    </source>
</evidence>
<dbReference type="InterPro" id="IPR029045">
    <property type="entry name" value="ClpP/crotonase-like_dom_sf"/>
</dbReference>
<dbReference type="SUPFAM" id="SSF52096">
    <property type="entry name" value="ClpP/crotonase"/>
    <property type="match status" value="1"/>
</dbReference>
<evidence type="ECO:0000313" key="1">
    <source>
        <dbReference type="EMBL" id="GGE06730.1"/>
    </source>
</evidence>
<dbReference type="AlphaFoldDB" id="A0A916ZNW3"/>
<protein>
    <recommendedName>
        <fullName evidence="3">Peptidase S41-like protein</fullName>
    </recommendedName>
</protein>
<dbReference type="RefSeq" id="WP_188909366.1">
    <property type="nucleotide sequence ID" value="NZ_BMIQ01000004.1"/>
</dbReference>
<keyword evidence="2" id="KW-1185">Reference proteome</keyword>
<reference evidence="1" key="1">
    <citation type="journal article" date="2014" name="Int. J. Syst. Evol. Microbiol.">
        <title>Complete genome sequence of Corynebacterium casei LMG S-19264T (=DSM 44701T), isolated from a smear-ripened cheese.</title>
        <authorList>
            <consortium name="US DOE Joint Genome Institute (JGI-PGF)"/>
            <person name="Walter F."/>
            <person name="Albersmeier A."/>
            <person name="Kalinowski J."/>
            <person name="Ruckert C."/>
        </authorList>
    </citation>
    <scope>NUCLEOTIDE SEQUENCE</scope>
    <source>
        <strain evidence="1">CGMCC 1.15367</strain>
    </source>
</reference>
<evidence type="ECO:0008006" key="3">
    <source>
        <dbReference type="Google" id="ProtNLM"/>
    </source>
</evidence>
<dbReference type="Gene3D" id="3.90.226.10">
    <property type="entry name" value="2-enoyl-CoA Hydratase, Chain A, domain 1"/>
    <property type="match status" value="1"/>
</dbReference>